<dbReference type="SUPFAM" id="SSF53633">
    <property type="entry name" value="Carbamate kinase-like"/>
    <property type="match status" value="1"/>
</dbReference>
<dbReference type="PANTHER" id="PTHR30409">
    <property type="entry name" value="CARBAMATE KINASE"/>
    <property type="match status" value="1"/>
</dbReference>
<dbReference type="Pfam" id="PF00696">
    <property type="entry name" value="AA_kinase"/>
    <property type="match status" value="1"/>
</dbReference>
<dbReference type="FunFam" id="3.40.1160.10:FF:000007">
    <property type="entry name" value="Carbamate kinase"/>
    <property type="match status" value="1"/>
</dbReference>
<dbReference type="NCBIfam" id="TIGR00746">
    <property type="entry name" value="arcC"/>
    <property type="match status" value="1"/>
</dbReference>
<evidence type="ECO:0000313" key="8">
    <source>
        <dbReference type="Proteomes" id="UP000198736"/>
    </source>
</evidence>
<name>A0A0S4LIQ5_9BACT</name>
<dbReference type="OrthoDB" id="9766717at2"/>
<dbReference type="GO" id="GO:0019546">
    <property type="term" value="P:L-arginine deiminase pathway"/>
    <property type="evidence" value="ECO:0007669"/>
    <property type="project" value="TreeGrafter"/>
</dbReference>
<evidence type="ECO:0000256" key="2">
    <source>
        <dbReference type="ARBA" id="ARBA00022679"/>
    </source>
</evidence>
<dbReference type="InterPro" id="IPR001048">
    <property type="entry name" value="Asp/Glu/Uridylate_kinase"/>
</dbReference>
<evidence type="ECO:0000256" key="3">
    <source>
        <dbReference type="ARBA" id="ARBA00022777"/>
    </source>
</evidence>
<dbReference type="STRING" id="1742973.COMA2_20493"/>
<dbReference type="PRINTS" id="PR01469">
    <property type="entry name" value="CARBMTKINASE"/>
</dbReference>
<dbReference type="InterPro" id="IPR036393">
    <property type="entry name" value="AceGlu_kinase-like_sf"/>
</dbReference>
<reference evidence="8" key="1">
    <citation type="submission" date="2015-10" db="EMBL/GenBank/DDBJ databases">
        <authorList>
            <person name="Luecker S."/>
            <person name="Luecker S."/>
        </authorList>
    </citation>
    <scope>NUCLEOTIDE SEQUENCE [LARGE SCALE GENOMIC DNA]</scope>
</reference>
<evidence type="ECO:0000259" key="6">
    <source>
        <dbReference type="Pfam" id="PF00696"/>
    </source>
</evidence>
<keyword evidence="3 5" id="KW-0418">Kinase</keyword>
<sequence>MGSSNKLAVVAVGGNALIRDKNHESIPDQSREAAVTTHHIADMIAAGWNVVITHGTGPQVGFILRRSELALEEVPPVPMDYADADLQGGIGYMFLKALYNEFRVQKIDRKAVAIITQTLVDRNDPAFADPSKPIGSHMDEETAQRLARRQGWIVKDDAGRGWRRVVPSPQPKTIVELAAINLLARSGFVVIACGGGGIPVIQDEDGSLIGVEAVIDKDLASSLLARGIGADLLLVSTGVEKVAINFNTPDRRWLDRMTVAEAKKHYADNQFDRGSMGPKIQAVIDFIEGGGQTGLITNPENIGRALAGETGTFIVK</sequence>
<dbReference type="PIRSF" id="PIRSF000723">
    <property type="entry name" value="Carbamate_kin"/>
    <property type="match status" value="1"/>
</dbReference>
<dbReference type="GO" id="GO:0005829">
    <property type="term" value="C:cytosol"/>
    <property type="evidence" value="ECO:0007669"/>
    <property type="project" value="TreeGrafter"/>
</dbReference>
<dbReference type="PANTHER" id="PTHR30409:SF1">
    <property type="entry name" value="CARBAMATE KINASE-RELATED"/>
    <property type="match status" value="1"/>
</dbReference>
<organism evidence="7 8">
    <name type="scientific">Candidatus Nitrospira nitrificans</name>
    <dbReference type="NCBI Taxonomy" id="1742973"/>
    <lineage>
        <taxon>Bacteria</taxon>
        <taxon>Pseudomonadati</taxon>
        <taxon>Nitrospirota</taxon>
        <taxon>Nitrospiria</taxon>
        <taxon>Nitrospirales</taxon>
        <taxon>Nitrospiraceae</taxon>
        <taxon>Nitrospira</taxon>
    </lineage>
</organism>
<dbReference type="GO" id="GO:0008804">
    <property type="term" value="F:carbamate kinase activity"/>
    <property type="evidence" value="ECO:0007669"/>
    <property type="project" value="UniProtKB-UniRule"/>
</dbReference>
<protein>
    <recommendedName>
        <fullName evidence="4 5">Carbamate kinase</fullName>
    </recommendedName>
</protein>
<dbReference type="InterPro" id="IPR003964">
    <property type="entry name" value="Carb_kinase"/>
</dbReference>
<evidence type="ECO:0000313" key="7">
    <source>
        <dbReference type="EMBL" id="CUS35876.1"/>
    </source>
</evidence>
<dbReference type="NCBIfam" id="NF009007">
    <property type="entry name" value="PRK12352.1"/>
    <property type="match status" value="1"/>
</dbReference>
<gene>
    <name evidence="7" type="primary">yahI</name>
    <name evidence="7" type="ORF">COMA2_20493</name>
</gene>
<proteinExistence type="inferred from homology"/>
<dbReference type="EMBL" id="CZPZ01000012">
    <property type="protein sequence ID" value="CUS35876.1"/>
    <property type="molecule type" value="Genomic_DNA"/>
</dbReference>
<keyword evidence="2 5" id="KW-0808">Transferase</keyword>
<evidence type="ECO:0000256" key="1">
    <source>
        <dbReference type="ARBA" id="ARBA00011066"/>
    </source>
</evidence>
<dbReference type="Gene3D" id="3.40.1160.10">
    <property type="entry name" value="Acetylglutamate kinase-like"/>
    <property type="match status" value="1"/>
</dbReference>
<evidence type="ECO:0000256" key="4">
    <source>
        <dbReference type="NCBIfam" id="TIGR00746"/>
    </source>
</evidence>
<dbReference type="RefSeq" id="WP_090897306.1">
    <property type="nucleotide sequence ID" value="NZ_CZPZ01000012.1"/>
</dbReference>
<evidence type="ECO:0000256" key="5">
    <source>
        <dbReference type="PIRNR" id="PIRNR000723"/>
    </source>
</evidence>
<comment type="similarity">
    <text evidence="1 5">Belongs to the carbamate kinase family.</text>
</comment>
<keyword evidence="8" id="KW-1185">Reference proteome</keyword>
<feature type="domain" description="Aspartate/glutamate/uridylate kinase" evidence="6">
    <location>
        <begin position="6"/>
        <end position="298"/>
    </location>
</feature>
<dbReference type="CDD" id="cd04235">
    <property type="entry name" value="AAK_CK"/>
    <property type="match status" value="1"/>
</dbReference>
<accession>A0A0S4LIQ5</accession>
<dbReference type="Proteomes" id="UP000198736">
    <property type="component" value="Unassembled WGS sequence"/>
</dbReference>
<dbReference type="AlphaFoldDB" id="A0A0S4LIQ5"/>